<gene>
    <name evidence="1" type="primary">RvY_18752-1</name>
    <name evidence="1" type="synonym">RvY_18752.1</name>
    <name evidence="1" type="ORF">RvY_18752</name>
</gene>
<dbReference type="AlphaFoldDB" id="A0A1D1W6W3"/>
<proteinExistence type="predicted"/>
<keyword evidence="2" id="KW-1185">Reference proteome</keyword>
<accession>A0A1D1W6W3</accession>
<sequence length="130" mass="15023">MLTLSRTSSKFMLTSRRPNDESVRWTFVGSTWKQNSLKKRSAKTVIHLYLPSTTKFFETTMLLRDKHLSKLRLSIDAFLPKRTRNFLTFENHLDKQRGMTGGKNSASSFIVKLGILEELTSEKCSLVKHL</sequence>
<name>A0A1D1W6W3_RAMVA</name>
<organism evidence="1 2">
    <name type="scientific">Ramazzottius varieornatus</name>
    <name type="common">Water bear</name>
    <name type="synonym">Tardigrade</name>
    <dbReference type="NCBI Taxonomy" id="947166"/>
    <lineage>
        <taxon>Eukaryota</taxon>
        <taxon>Metazoa</taxon>
        <taxon>Ecdysozoa</taxon>
        <taxon>Tardigrada</taxon>
        <taxon>Eutardigrada</taxon>
        <taxon>Parachela</taxon>
        <taxon>Hypsibioidea</taxon>
        <taxon>Ramazzottiidae</taxon>
        <taxon>Ramazzottius</taxon>
    </lineage>
</organism>
<dbReference type="EMBL" id="BDGG01000021">
    <property type="protein sequence ID" value="GAV09160.1"/>
    <property type="molecule type" value="Genomic_DNA"/>
</dbReference>
<comment type="caution">
    <text evidence="1">The sequence shown here is derived from an EMBL/GenBank/DDBJ whole genome shotgun (WGS) entry which is preliminary data.</text>
</comment>
<evidence type="ECO:0000313" key="1">
    <source>
        <dbReference type="EMBL" id="GAV09160.1"/>
    </source>
</evidence>
<dbReference type="Proteomes" id="UP000186922">
    <property type="component" value="Unassembled WGS sequence"/>
</dbReference>
<protein>
    <submittedName>
        <fullName evidence="1">Uncharacterized protein</fullName>
    </submittedName>
</protein>
<reference evidence="1 2" key="1">
    <citation type="journal article" date="2016" name="Nat. Commun.">
        <title>Extremotolerant tardigrade genome and improved radiotolerance of human cultured cells by tardigrade-unique protein.</title>
        <authorList>
            <person name="Hashimoto T."/>
            <person name="Horikawa D.D."/>
            <person name="Saito Y."/>
            <person name="Kuwahara H."/>
            <person name="Kozuka-Hata H."/>
            <person name="Shin-I T."/>
            <person name="Minakuchi Y."/>
            <person name="Ohishi K."/>
            <person name="Motoyama A."/>
            <person name="Aizu T."/>
            <person name="Enomoto A."/>
            <person name="Kondo K."/>
            <person name="Tanaka S."/>
            <person name="Hara Y."/>
            <person name="Koshikawa S."/>
            <person name="Sagara H."/>
            <person name="Miura T."/>
            <person name="Yokobori S."/>
            <person name="Miyagawa K."/>
            <person name="Suzuki Y."/>
            <person name="Kubo T."/>
            <person name="Oyama M."/>
            <person name="Kohara Y."/>
            <person name="Fujiyama A."/>
            <person name="Arakawa K."/>
            <person name="Katayama T."/>
            <person name="Toyoda A."/>
            <person name="Kunieda T."/>
        </authorList>
    </citation>
    <scope>NUCLEOTIDE SEQUENCE [LARGE SCALE GENOMIC DNA]</scope>
    <source>
        <strain evidence="1 2">YOKOZUNA-1</strain>
    </source>
</reference>
<evidence type="ECO:0000313" key="2">
    <source>
        <dbReference type="Proteomes" id="UP000186922"/>
    </source>
</evidence>